<dbReference type="InterPro" id="IPR001228">
    <property type="entry name" value="IspD"/>
</dbReference>
<comment type="pathway">
    <text evidence="2 7">Isoprenoid biosynthesis; isopentenyl diphosphate biosynthesis via DXP pathway; isopentenyl diphosphate from 1-deoxy-D-xylulose 5-phosphate: step 2/6.</text>
</comment>
<reference evidence="8 9" key="1">
    <citation type="submission" date="2018-04" db="EMBL/GenBank/DDBJ databases">
        <title>Genomic Encyclopedia of Type Strains, Phase IV (KMG-IV): sequencing the most valuable type-strain genomes for metagenomic binning, comparative biology and taxonomic classification.</title>
        <authorList>
            <person name="Goeker M."/>
        </authorList>
    </citation>
    <scope>NUCLEOTIDE SEQUENCE [LARGE SCALE GENOMIC DNA]</scope>
    <source>
        <strain evidence="8 9">DSM 20705</strain>
    </source>
</reference>
<keyword evidence="9" id="KW-1185">Reference proteome</keyword>
<evidence type="ECO:0000256" key="7">
    <source>
        <dbReference type="HAMAP-Rule" id="MF_00108"/>
    </source>
</evidence>
<evidence type="ECO:0000256" key="3">
    <source>
        <dbReference type="ARBA" id="ARBA00009789"/>
    </source>
</evidence>
<dbReference type="InterPro" id="IPR029044">
    <property type="entry name" value="Nucleotide-diphossugar_trans"/>
</dbReference>
<dbReference type="InterPro" id="IPR018294">
    <property type="entry name" value="ISPD_synthase_CS"/>
</dbReference>
<dbReference type="Gene3D" id="3.90.550.10">
    <property type="entry name" value="Spore Coat Polysaccharide Biosynthesis Protein SpsA, Chain A"/>
    <property type="match status" value="1"/>
</dbReference>
<protein>
    <recommendedName>
        <fullName evidence="7">2-C-methyl-D-erythritol 4-phosphate cytidylyltransferase</fullName>
        <ecNumber evidence="7">2.7.7.60</ecNumber>
    </recommendedName>
    <alternativeName>
        <fullName evidence="7">4-diphosphocytidyl-2C-methyl-D-erythritol synthase</fullName>
    </alternativeName>
    <alternativeName>
        <fullName evidence="7">MEP cytidylyltransferase</fullName>
        <shortName evidence="7">MCT</shortName>
    </alternativeName>
</protein>
<dbReference type="PROSITE" id="PS01295">
    <property type="entry name" value="ISPD"/>
    <property type="match status" value="1"/>
</dbReference>
<dbReference type="RefSeq" id="WP_116480593.1">
    <property type="nucleotide sequence ID" value="NZ_CP096650.1"/>
</dbReference>
<accession>A0A2U1DM63</accession>
<evidence type="ECO:0000256" key="1">
    <source>
        <dbReference type="ARBA" id="ARBA00001282"/>
    </source>
</evidence>
<keyword evidence="6 7" id="KW-0414">Isoprene biosynthesis</keyword>
<dbReference type="InterPro" id="IPR034683">
    <property type="entry name" value="IspD/TarI"/>
</dbReference>
<comment type="catalytic activity">
    <reaction evidence="1 7">
        <text>2-C-methyl-D-erythritol 4-phosphate + CTP + H(+) = 4-CDP-2-C-methyl-D-erythritol + diphosphate</text>
        <dbReference type="Rhea" id="RHEA:13429"/>
        <dbReference type="ChEBI" id="CHEBI:15378"/>
        <dbReference type="ChEBI" id="CHEBI:33019"/>
        <dbReference type="ChEBI" id="CHEBI:37563"/>
        <dbReference type="ChEBI" id="CHEBI:57823"/>
        <dbReference type="ChEBI" id="CHEBI:58262"/>
        <dbReference type="EC" id="2.7.7.60"/>
    </reaction>
</comment>
<comment type="function">
    <text evidence="7">Catalyzes the formation of 4-diphosphocytidyl-2-C-methyl-D-erythritol from CTP and 2-C-methyl-D-erythritol 4-phosphate (MEP).</text>
</comment>
<evidence type="ECO:0000313" key="8">
    <source>
        <dbReference type="EMBL" id="PVY88766.1"/>
    </source>
</evidence>
<dbReference type="GO" id="GO:0050518">
    <property type="term" value="F:2-C-methyl-D-erythritol 4-phosphate cytidylyltransferase activity"/>
    <property type="evidence" value="ECO:0007669"/>
    <property type="project" value="UniProtKB-UniRule"/>
</dbReference>
<evidence type="ECO:0000256" key="5">
    <source>
        <dbReference type="ARBA" id="ARBA00022695"/>
    </source>
</evidence>
<proteinExistence type="inferred from homology"/>
<comment type="similarity">
    <text evidence="3 7">Belongs to the IspD/TarI cytidylyltransferase family. IspD subfamily.</text>
</comment>
<evidence type="ECO:0000256" key="6">
    <source>
        <dbReference type="ARBA" id="ARBA00023229"/>
    </source>
</evidence>
<gene>
    <name evidence="7" type="primary">ispD</name>
    <name evidence="8" type="ORF">C7381_1155</name>
</gene>
<keyword evidence="5 7" id="KW-0548">Nucleotidyltransferase</keyword>
<feature type="site" description="Transition state stabilizer" evidence="7">
    <location>
        <position position="19"/>
    </location>
</feature>
<dbReference type="EMBL" id="QEKV01000015">
    <property type="protein sequence ID" value="PVY88766.1"/>
    <property type="molecule type" value="Genomic_DNA"/>
</dbReference>
<dbReference type="Pfam" id="PF01128">
    <property type="entry name" value="IspD"/>
    <property type="match status" value="1"/>
</dbReference>
<feature type="site" description="Positions MEP for the nucleophilic attack" evidence="7">
    <location>
        <position position="161"/>
    </location>
</feature>
<feature type="site" description="Positions MEP for the nucleophilic attack" evidence="7">
    <location>
        <position position="217"/>
    </location>
</feature>
<dbReference type="PANTHER" id="PTHR32125:SF4">
    <property type="entry name" value="2-C-METHYL-D-ERYTHRITOL 4-PHOSPHATE CYTIDYLYLTRANSFERASE, CHLOROPLASTIC"/>
    <property type="match status" value="1"/>
</dbReference>
<dbReference type="Proteomes" id="UP000245793">
    <property type="component" value="Unassembled WGS sequence"/>
</dbReference>
<dbReference type="FunFam" id="3.90.550.10:FF:000003">
    <property type="entry name" value="2-C-methyl-D-erythritol 4-phosphate cytidylyltransferase"/>
    <property type="match status" value="1"/>
</dbReference>
<dbReference type="SUPFAM" id="SSF53448">
    <property type="entry name" value="Nucleotide-diphospho-sugar transferases"/>
    <property type="match status" value="1"/>
</dbReference>
<dbReference type="HAMAP" id="MF_00108">
    <property type="entry name" value="IspD"/>
    <property type="match status" value="1"/>
</dbReference>
<comment type="caution">
    <text evidence="8">The sequence shown here is derived from an EMBL/GenBank/DDBJ whole genome shotgun (WGS) entry which is preliminary data.</text>
</comment>
<organism evidence="8 9">
    <name type="scientific">Ezakiella coagulans</name>
    <dbReference type="NCBI Taxonomy" id="46507"/>
    <lineage>
        <taxon>Bacteria</taxon>
        <taxon>Bacillati</taxon>
        <taxon>Bacillota</taxon>
        <taxon>Tissierellia</taxon>
        <taxon>Ezakiella</taxon>
    </lineage>
</organism>
<evidence type="ECO:0000256" key="2">
    <source>
        <dbReference type="ARBA" id="ARBA00004787"/>
    </source>
</evidence>
<dbReference type="InterPro" id="IPR050088">
    <property type="entry name" value="IspD/TarI_cytidylyltransf_bact"/>
</dbReference>
<evidence type="ECO:0000313" key="9">
    <source>
        <dbReference type="Proteomes" id="UP000245793"/>
    </source>
</evidence>
<evidence type="ECO:0000256" key="4">
    <source>
        <dbReference type="ARBA" id="ARBA00022679"/>
    </source>
</evidence>
<keyword evidence="4 7" id="KW-0808">Transferase</keyword>
<dbReference type="PANTHER" id="PTHR32125">
    <property type="entry name" value="2-C-METHYL-D-ERYTHRITOL 4-PHOSPHATE CYTIDYLYLTRANSFERASE, CHLOROPLASTIC"/>
    <property type="match status" value="1"/>
</dbReference>
<dbReference type="NCBIfam" id="TIGR00453">
    <property type="entry name" value="ispD"/>
    <property type="match status" value="1"/>
</dbReference>
<name>A0A2U1DM63_9FIRM</name>
<dbReference type="GO" id="GO:0019288">
    <property type="term" value="P:isopentenyl diphosphate biosynthetic process, methylerythritol 4-phosphate pathway"/>
    <property type="evidence" value="ECO:0007669"/>
    <property type="project" value="UniProtKB-UniRule"/>
</dbReference>
<feature type="site" description="Transition state stabilizer" evidence="7">
    <location>
        <position position="26"/>
    </location>
</feature>
<dbReference type="CDD" id="cd02516">
    <property type="entry name" value="CDP-ME_synthetase"/>
    <property type="match status" value="1"/>
</dbReference>
<dbReference type="AlphaFoldDB" id="A0A2U1DM63"/>
<dbReference type="EC" id="2.7.7.60" evidence="7"/>
<dbReference type="UniPathway" id="UPA00056">
    <property type="reaction ID" value="UER00093"/>
</dbReference>
<sequence>MIDNMKVTAIIAAAGSSNRMKSSINKTFIKIDGLPVIMHTIDKFQRSSYVDEIVVAARKDEIDYLKNEILPLGDTSKVIGVVEGGSTRQETISNCLEFLPDDTDIVLTHDGARPFVHVETINGALVDVLENRAVVVGVPVKDTIKSVNDDGKNVVHITPKRSLLWAAQSPQVFFAEDLRRAYYYCKLEGIEGTDDSSLVEKLGIDVHMFLGTYDNIKLTTPEDLILAKLFIDNGEVK</sequence>